<evidence type="ECO:0000313" key="2">
    <source>
        <dbReference type="Proteomes" id="UP000295043"/>
    </source>
</evidence>
<reference evidence="1 2" key="1">
    <citation type="submission" date="2019-03" db="EMBL/GenBank/DDBJ databases">
        <title>Genomic Encyclopedia of Type Strains, Phase IV (KMG-V): Genome sequencing to study the core and pangenomes of soil and plant-associated prokaryotes.</title>
        <authorList>
            <person name="Whitman W."/>
        </authorList>
    </citation>
    <scope>NUCLEOTIDE SEQUENCE [LARGE SCALE GENOMIC DNA]</scope>
    <source>
        <strain evidence="1 2">23C40</strain>
    </source>
</reference>
<organism evidence="1 2">
    <name type="scientific">Sinorhizobium americanum</name>
    <dbReference type="NCBI Taxonomy" id="194963"/>
    <lineage>
        <taxon>Bacteria</taxon>
        <taxon>Pseudomonadati</taxon>
        <taxon>Pseudomonadota</taxon>
        <taxon>Alphaproteobacteria</taxon>
        <taxon>Hyphomicrobiales</taxon>
        <taxon>Rhizobiaceae</taxon>
        <taxon>Sinorhizobium/Ensifer group</taxon>
        <taxon>Sinorhizobium</taxon>
    </lineage>
</organism>
<dbReference type="EMBL" id="SLVU01000006">
    <property type="protein sequence ID" value="TCN31268.1"/>
    <property type="molecule type" value="Genomic_DNA"/>
</dbReference>
<evidence type="ECO:0000313" key="1">
    <source>
        <dbReference type="EMBL" id="TCN31268.1"/>
    </source>
</evidence>
<protein>
    <recommendedName>
        <fullName evidence="3">Transposase</fullName>
    </recommendedName>
</protein>
<evidence type="ECO:0008006" key="3">
    <source>
        <dbReference type="Google" id="ProtNLM"/>
    </source>
</evidence>
<dbReference type="Proteomes" id="UP000295043">
    <property type="component" value="Unassembled WGS sequence"/>
</dbReference>
<name>A0A4R2BU13_9HYPH</name>
<comment type="caution">
    <text evidence="1">The sequence shown here is derived from an EMBL/GenBank/DDBJ whole genome shotgun (WGS) entry which is preliminary data.</text>
</comment>
<proteinExistence type="predicted"/>
<accession>A0A4R2BU13</accession>
<dbReference type="AlphaFoldDB" id="A0A4R2BU13"/>
<sequence>MMAFGAASPVTPKFISSSDPAAQWTGAHKGHAFFAYSTNYLIDTDHGVILDVEATRAIRWAEVGASRTMIDRTEGRFGLKPRYLVADSAYVSAAIWLGSSNRRGSRRILRLRQIRPNRRDLSRADFVWDGEHDRYICPVDRN</sequence>
<gene>
    <name evidence="1" type="ORF">EV184_10640</name>
</gene>